<reference evidence="6 7" key="1">
    <citation type="submission" date="2016-03" db="EMBL/GenBank/DDBJ databases">
        <authorList>
            <person name="Ploux O."/>
        </authorList>
    </citation>
    <scope>NUCLEOTIDE SEQUENCE [LARGE SCALE GENOMIC DNA]</scope>
    <source>
        <strain evidence="6 7">URUG2</strain>
    </source>
</reference>
<evidence type="ECO:0000256" key="3">
    <source>
        <dbReference type="ARBA" id="ARBA00023027"/>
    </source>
</evidence>
<evidence type="ECO:0000259" key="5">
    <source>
        <dbReference type="PROSITE" id="PS50305"/>
    </source>
</evidence>
<dbReference type="GO" id="GO:0017136">
    <property type="term" value="F:histone deacetylase activity, NAD-dependent"/>
    <property type="evidence" value="ECO:0007669"/>
    <property type="project" value="TreeGrafter"/>
</dbReference>
<dbReference type="InterPro" id="IPR029035">
    <property type="entry name" value="DHS-like_NAD/FAD-binding_dom"/>
</dbReference>
<dbReference type="GeneID" id="35603168"/>
<keyword evidence="7" id="KW-1185">Reference proteome</keyword>
<dbReference type="Gene3D" id="3.40.50.1220">
    <property type="entry name" value="TPP-binding domain"/>
    <property type="match status" value="1"/>
</dbReference>
<comment type="similarity">
    <text evidence="1">Belongs to the sirtuin family. Class I subfamily.</text>
</comment>
<evidence type="ECO:0000256" key="1">
    <source>
        <dbReference type="ARBA" id="ARBA00006924"/>
    </source>
</evidence>
<proteinExistence type="inferred from homology"/>
<feature type="domain" description="Deacetylase sirtuin-type" evidence="5">
    <location>
        <begin position="1"/>
        <end position="139"/>
    </location>
</feature>
<dbReference type="SUPFAM" id="SSF52467">
    <property type="entry name" value="DHS-like NAD/FAD-binding domain"/>
    <property type="match status" value="1"/>
</dbReference>
<dbReference type="PANTHER" id="PTHR11085">
    <property type="entry name" value="NAD-DEPENDENT PROTEIN DEACYLASE SIRTUIN-5, MITOCHONDRIAL-RELATED"/>
    <property type="match status" value="1"/>
</dbReference>
<gene>
    <name evidence="6" type="ORF">RCC_08067</name>
</gene>
<dbReference type="Gene3D" id="3.30.1600.10">
    <property type="entry name" value="SIR2/SIRT2 'Small Domain"/>
    <property type="match status" value="1"/>
</dbReference>
<keyword evidence="2" id="KW-0808">Transferase</keyword>
<sequence length="139" mass="15411">MDLEKSSLAQHLSSSKYIVALIGAGMSAPSGIPTYRDASSSSGLDTAWYATRAASQEHPEAVWQYYNALRRTVYHASPNPAHYALARLARLDDNFLAITQNVDGDSQRAGHSRQLAELHGSLSTTKMLQRYMRPHHITR</sequence>
<dbReference type="OrthoDB" id="424302at2759"/>
<name>A0A2D3V302_9PEZI</name>
<dbReference type="InterPro" id="IPR026591">
    <property type="entry name" value="Sirtuin_cat_small_dom_sf"/>
</dbReference>
<evidence type="ECO:0000313" key="6">
    <source>
        <dbReference type="EMBL" id="CZT22198.1"/>
    </source>
</evidence>
<organism evidence="6 7">
    <name type="scientific">Ramularia collo-cygni</name>
    <dbReference type="NCBI Taxonomy" id="112498"/>
    <lineage>
        <taxon>Eukaryota</taxon>
        <taxon>Fungi</taxon>
        <taxon>Dikarya</taxon>
        <taxon>Ascomycota</taxon>
        <taxon>Pezizomycotina</taxon>
        <taxon>Dothideomycetes</taxon>
        <taxon>Dothideomycetidae</taxon>
        <taxon>Mycosphaerellales</taxon>
        <taxon>Mycosphaerellaceae</taxon>
        <taxon>Ramularia</taxon>
    </lineage>
</organism>
<dbReference type="AlphaFoldDB" id="A0A2D3V302"/>
<dbReference type="PANTHER" id="PTHR11085:SF10">
    <property type="entry name" value="NAD-DEPENDENT PROTEIN DEACYLASE SIRTUIN-5, MITOCHONDRIAL-RELATED"/>
    <property type="match status" value="1"/>
</dbReference>
<dbReference type="STRING" id="112498.A0A2D3V302"/>
<dbReference type="RefSeq" id="XP_023629087.1">
    <property type="nucleotide sequence ID" value="XM_023773319.1"/>
</dbReference>
<keyword evidence="3" id="KW-0520">NAD</keyword>
<dbReference type="InterPro" id="IPR003000">
    <property type="entry name" value="Sirtuin"/>
</dbReference>
<evidence type="ECO:0000256" key="4">
    <source>
        <dbReference type="PROSITE-ProRule" id="PRU00236"/>
    </source>
</evidence>
<protein>
    <recommendedName>
        <fullName evidence="5">Deacetylase sirtuin-type domain-containing protein</fullName>
    </recommendedName>
</protein>
<dbReference type="EMBL" id="FJUY01000013">
    <property type="protein sequence ID" value="CZT22198.1"/>
    <property type="molecule type" value="Genomic_DNA"/>
</dbReference>
<comment type="caution">
    <text evidence="4">Lacks conserved residue(s) required for the propagation of feature annotation.</text>
</comment>
<evidence type="ECO:0000256" key="2">
    <source>
        <dbReference type="ARBA" id="ARBA00022679"/>
    </source>
</evidence>
<dbReference type="InterPro" id="IPR050134">
    <property type="entry name" value="NAD-dep_sirtuin_deacylases"/>
</dbReference>
<dbReference type="PROSITE" id="PS50305">
    <property type="entry name" value="SIRTUIN"/>
    <property type="match status" value="1"/>
</dbReference>
<dbReference type="Proteomes" id="UP000225277">
    <property type="component" value="Unassembled WGS sequence"/>
</dbReference>
<dbReference type="GO" id="GO:0005634">
    <property type="term" value="C:nucleus"/>
    <property type="evidence" value="ECO:0007669"/>
    <property type="project" value="TreeGrafter"/>
</dbReference>
<evidence type="ECO:0000313" key="7">
    <source>
        <dbReference type="Proteomes" id="UP000225277"/>
    </source>
</evidence>
<dbReference type="InterPro" id="IPR026590">
    <property type="entry name" value="Ssirtuin_cat_dom"/>
</dbReference>
<accession>A0A2D3V302</accession>
<dbReference type="Pfam" id="PF02146">
    <property type="entry name" value="SIR2"/>
    <property type="match status" value="1"/>
</dbReference>
<dbReference type="GO" id="GO:0070403">
    <property type="term" value="F:NAD+ binding"/>
    <property type="evidence" value="ECO:0007669"/>
    <property type="project" value="InterPro"/>
</dbReference>